<dbReference type="Gene3D" id="6.20.240.60">
    <property type="match status" value="1"/>
</dbReference>
<dbReference type="InterPro" id="IPR042047">
    <property type="entry name" value="SleB_dom1"/>
</dbReference>
<dbReference type="EMBL" id="JAEMWV010000003">
    <property type="protein sequence ID" value="MBN8251529.1"/>
    <property type="molecule type" value="Genomic_DNA"/>
</dbReference>
<dbReference type="Pfam" id="PF01476">
    <property type="entry name" value="LysM"/>
    <property type="match status" value="1"/>
</dbReference>
<dbReference type="InterPro" id="IPR011105">
    <property type="entry name" value="Cell_wall_hydrolase_SleB"/>
</dbReference>
<feature type="chain" id="PRO_5034335078" evidence="1">
    <location>
        <begin position="25"/>
        <end position="191"/>
    </location>
</feature>
<dbReference type="InterPro" id="IPR036779">
    <property type="entry name" value="LysM_dom_sf"/>
</dbReference>
<evidence type="ECO:0000313" key="4">
    <source>
        <dbReference type="Proteomes" id="UP000664578"/>
    </source>
</evidence>
<dbReference type="CDD" id="cd00118">
    <property type="entry name" value="LysM"/>
    <property type="match status" value="1"/>
</dbReference>
<keyword evidence="3" id="KW-0378">Hydrolase</keyword>
<proteinExistence type="predicted"/>
<dbReference type="GeneID" id="93682131"/>
<dbReference type="SMART" id="SM00257">
    <property type="entry name" value="LysM"/>
    <property type="match status" value="1"/>
</dbReference>
<name>A0A8I1MEZ9_9BACI</name>
<dbReference type="Pfam" id="PF07486">
    <property type="entry name" value="Hydrolase_2"/>
    <property type="match status" value="1"/>
</dbReference>
<dbReference type="Gene3D" id="3.10.350.10">
    <property type="entry name" value="LysM domain"/>
    <property type="match status" value="1"/>
</dbReference>
<dbReference type="Gene3D" id="1.10.10.2520">
    <property type="entry name" value="Cell wall hydrolase SleB, domain 1"/>
    <property type="match status" value="1"/>
</dbReference>
<dbReference type="AlphaFoldDB" id="A0A8I1MEZ9"/>
<gene>
    <name evidence="3" type="ORF">JF537_08060</name>
</gene>
<dbReference type="Proteomes" id="UP000664578">
    <property type="component" value="Unassembled WGS sequence"/>
</dbReference>
<dbReference type="InterPro" id="IPR018392">
    <property type="entry name" value="LysM"/>
</dbReference>
<reference evidence="3" key="1">
    <citation type="submission" date="2020-12" db="EMBL/GenBank/DDBJ databases">
        <title>PHA producing bacteria isolated from mangrove.</title>
        <authorList>
            <person name="Zheng W."/>
            <person name="Yu S."/>
            <person name="Huang Y."/>
        </authorList>
    </citation>
    <scope>NUCLEOTIDE SEQUENCE</scope>
    <source>
        <strain evidence="3">GN22-4</strain>
    </source>
</reference>
<sequence length="191" mass="20594">MWKKLAIIGALTVPMLGLGHSASAAETTHRVDSGESLYKIGMEYGVSIKDLKAENNKETDALAINETLKIPSSISSTDKDLLARIIHAEAKGEPYAGKVAVATVILNRVDDDAFPNSIREVIYQKGQFEPVSNGEINKPADAEAKKAVNEALALHGGGSGSLFFFNPSKTDNQWLRQKEVTTTIGDHVFAK</sequence>
<evidence type="ECO:0000313" key="3">
    <source>
        <dbReference type="EMBL" id="MBN8251529.1"/>
    </source>
</evidence>
<accession>A0A8I1MEZ9</accession>
<evidence type="ECO:0000256" key="1">
    <source>
        <dbReference type="SAM" id="SignalP"/>
    </source>
</evidence>
<dbReference type="PROSITE" id="PS51782">
    <property type="entry name" value="LYSM"/>
    <property type="match status" value="1"/>
</dbReference>
<evidence type="ECO:0000259" key="2">
    <source>
        <dbReference type="PROSITE" id="PS51782"/>
    </source>
</evidence>
<feature type="signal peptide" evidence="1">
    <location>
        <begin position="1"/>
        <end position="24"/>
    </location>
</feature>
<dbReference type="SUPFAM" id="SSF54106">
    <property type="entry name" value="LysM domain"/>
    <property type="match status" value="1"/>
</dbReference>
<dbReference type="GO" id="GO:0016787">
    <property type="term" value="F:hydrolase activity"/>
    <property type="evidence" value="ECO:0007669"/>
    <property type="project" value="UniProtKB-KW"/>
</dbReference>
<keyword evidence="1" id="KW-0732">Signal</keyword>
<feature type="domain" description="LysM" evidence="2">
    <location>
        <begin position="27"/>
        <end position="70"/>
    </location>
</feature>
<dbReference type="RefSeq" id="WP_119543329.1">
    <property type="nucleotide sequence ID" value="NZ_CM125968.1"/>
</dbReference>
<comment type="caution">
    <text evidence="3">The sequence shown here is derived from an EMBL/GenBank/DDBJ whole genome shotgun (WGS) entry which is preliminary data.</text>
</comment>
<protein>
    <submittedName>
        <fullName evidence="3">Cell wall hydrolase</fullName>
    </submittedName>
</protein>
<organism evidence="3 4">
    <name type="scientific">Priestia flexa</name>
    <dbReference type="NCBI Taxonomy" id="86664"/>
    <lineage>
        <taxon>Bacteria</taxon>
        <taxon>Bacillati</taxon>
        <taxon>Bacillota</taxon>
        <taxon>Bacilli</taxon>
        <taxon>Bacillales</taxon>
        <taxon>Bacillaceae</taxon>
        <taxon>Priestia</taxon>
    </lineage>
</organism>